<feature type="compositionally biased region" description="Low complexity" evidence="1">
    <location>
        <begin position="95"/>
        <end position="108"/>
    </location>
</feature>
<name>A0A485MFC8_LYNPA</name>
<evidence type="ECO:0000313" key="2">
    <source>
        <dbReference type="EMBL" id="VFV19177.1"/>
    </source>
</evidence>
<evidence type="ECO:0000313" key="3">
    <source>
        <dbReference type="Proteomes" id="UP000386466"/>
    </source>
</evidence>
<dbReference type="EMBL" id="CAAGRJ010001342">
    <property type="protein sequence ID" value="VFV19177.1"/>
    <property type="molecule type" value="Genomic_DNA"/>
</dbReference>
<accession>A0A485MFC8</accession>
<sequence>MSLGELRGVSGRGDHTLHTLGVDPVAPPTPTPAVRSRVLVGSAPARQSQPQSGPARPRPLPTARGRPARRSRSYKSRLRARGPGHSEQLRRGDCTARPAGPAPTGARRLQQPQHRDLGPRAGYGCALGLSAQGDSSTGVGGEGGAVWRPGPRDRPFPFGGGALSPTPLPNSSGRDGPRPSAWLGASSLRNVVVGAAD</sequence>
<feature type="region of interest" description="Disordered" evidence="1">
    <location>
        <begin position="1"/>
        <end position="184"/>
    </location>
</feature>
<feature type="compositionally biased region" description="Basic residues" evidence="1">
    <location>
        <begin position="66"/>
        <end position="82"/>
    </location>
</feature>
<keyword evidence="3" id="KW-1185">Reference proteome</keyword>
<dbReference type="AlphaFoldDB" id="A0A485MFC8"/>
<evidence type="ECO:0000256" key="1">
    <source>
        <dbReference type="SAM" id="MobiDB-lite"/>
    </source>
</evidence>
<proteinExistence type="predicted"/>
<organism evidence="2 3">
    <name type="scientific">Lynx pardinus</name>
    <name type="common">Iberian lynx</name>
    <name type="synonym">Felis pardina</name>
    <dbReference type="NCBI Taxonomy" id="191816"/>
    <lineage>
        <taxon>Eukaryota</taxon>
        <taxon>Metazoa</taxon>
        <taxon>Chordata</taxon>
        <taxon>Craniata</taxon>
        <taxon>Vertebrata</taxon>
        <taxon>Euteleostomi</taxon>
        <taxon>Mammalia</taxon>
        <taxon>Eutheria</taxon>
        <taxon>Laurasiatheria</taxon>
        <taxon>Carnivora</taxon>
        <taxon>Feliformia</taxon>
        <taxon>Felidae</taxon>
        <taxon>Felinae</taxon>
        <taxon>Lynx</taxon>
    </lineage>
</organism>
<dbReference type="Proteomes" id="UP000386466">
    <property type="component" value="Unassembled WGS sequence"/>
</dbReference>
<reference evidence="2 3" key="1">
    <citation type="submission" date="2019-01" db="EMBL/GenBank/DDBJ databases">
        <authorList>
            <person name="Alioto T."/>
            <person name="Alioto T."/>
        </authorList>
    </citation>
    <scope>NUCLEOTIDE SEQUENCE [LARGE SCALE GENOMIC DNA]</scope>
</reference>
<gene>
    <name evidence="2" type="ORF">LYPA_23C009211</name>
</gene>
<protein>
    <submittedName>
        <fullName evidence="2">Uncharacterized protein</fullName>
    </submittedName>
</protein>